<dbReference type="Proteomes" id="UP000247702">
    <property type="component" value="Unassembled WGS sequence"/>
</dbReference>
<keyword evidence="8" id="KW-1133">Transmembrane helix</keyword>
<evidence type="ECO:0000256" key="3">
    <source>
        <dbReference type="ARBA" id="ARBA00023002"/>
    </source>
</evidence>
<dbReference type="InterPro" id="IPR002401">
    <property type="entry name" value="Cyt_P450_E_grp-I"/>
</dbReference>
<dbReference type="InterPro" id="IPR017972">
    <property type="entry name" value="Cyt_P450_CS"/>
</dbReference>
<evidence type="ECO:0000313" key="11">
    <source>
        <dbReference type="Proteomes" id="UP000247702"/>
    </source>
</evidence>
<keyword evidence="8" id="KW-0472">Membrane</keyword>
<keyword evidence="3 7" id="KW-0560">Oxidoreductase</keyword>
<evidence type="ECO:0000256" key="6">
    <source>
        <dbReference type="PIRSR" id="PIRSR602401-1"/>
    </source>
</evidence>
<evidence type="ECO:0000313" key="10">
    <source>
        <dbReference type="EMBL" id="GES75617.1"/>
    </source>
</evidence>
<dbReference type="SUPFAM" id="SSF48264">
    <property type="entry name" value="Cytochrome P450"/>
    <property type="match status" value="1"/>
</dbReference>
<dbReference type="PRINTS" id="PR00385">
    <property type="entry name" value="P450"/>
</dbReference>
<keyword evidence="4 6" id="KW-0408">Iron</keyword>
<dbReference type="GO" id="GO:0004497">
    <property type="term" value="F:monooxygenase activity"/>
    <property type="evidence" value="ECO:0007669"/>
    <property type="project" value="UniProtKB-KW"/>
</dbReference>
<proteinExistence type="inferred from homology"/>
<gene>
    <name evidence="10" type="ORF">RCL2_000304200</name>
    <name evidence="9" type="ORF">RclHR1_05420004</name>
</gene>
<sequence length="543" mass="64416">MISVIFSSFSTSDIFSLLTIFIILYVTQFYYKYFTRPNPLPGPLPIPILGNAHQQFGHELNDWFMILHKKYGDIFEITLNQRFIVLCRPELIENMVIPSTKSKYPSRFVVTEDLKEYFKSIGLGIISNDVYENWKYNRQLFIQSMTTSNFNNQAIEWTTELWEQMESYWNNLGNDYELDLTKWMKRFTNDMIFKITTGIKNDSVLSYYNTLIINNNMNEKEKEKIEESEKFIQSLDTYIGGLMIFFVFNKFIRRYVPFFRDYVKKLFKNRDYLFDKVINIIKKRRIEIDNTPLDQPLRHDMLTSHITMNTSRHPNAVRHVDADFLKPMTDREIVGNMLDSMLGGTDTTANLFCFIVYYLGHYPEVKQKLQHELETVFGKDSGNPITSKDLDELRYCEAIIKEVYRHIPMFFTVGRVNIENINCGGYNWPKDTSFQMLFSAIMMYKDYWTDPEKFDPDRFYDIEKSDKYLLEKQHVKNSFFMWGGGIRICPGRKLAMIELKCLLSLIYRKYDIEMADMNAPLKYKSAIITTSKELFVKVKPRNL</sequence>
<evidence type="ECO:0000256" key="2">
    <source>
        <dbReference type="ARBA" id="ARBA00022723"/>
    </source>
</evidence>
<keyword evidence="11" id="KW-1185">Reference proteome</keyword>
<keyword evidence="5 7" id="KW-0503">Monooxygenase</keyword>
<dbReference type="Proteomes" id="UP000615446">
    <property type="component" value="Unassembled WGS sequence"/>
</dbReference>
<feature type="transmembrane region" description="Helical" evidence="8">
    <location>
        <begin position="12"/>
        <end position="31"/>
    </location>
</feature>
<protein>
    <submittedName>
        <fullName evidence="10">Cytochrome P450</fullName>
    </submittedName>
</protein>
<feature type="binding site" description="axial binding residue" evidence="6">
    <location>
        <position position="489"/>
    </location>
    <ligand>
        <name>heme</name>
        <dbReference type="ChEBI" id="CHEBI:30413"/>
    </ligand>
    <ligandPart>
        <name>Fe</name>
        <dbReference type="ChEBI" id="CHEBI:18248"/>
    </ligandPart>
</feature>
<dbReference type="PRINTS" id="PR00463">
    <property type="entry name" value="EP450I"/>
</dbReference>
<dbReference type="GO" id="GO:0005506">
    <property type="term" value="F:iron ion binding"/>
    <property type="evidence" value="ECO:0007669"/>
    <property type="project" value="InterPro"/>
</dbReference>
<dbReference type="InterPro" id="IPR001128">
    <property type="entry name" value="Cyt_P450"/>
</dbReference>
<evidence type="ECO:0000313" key="9">
    <source>
        <dbReference type="EMBL" id="GBC03960.1"/>
    </source>
</evidence>
<dbReference type="GO" id="GO:0016705">
    <property type="term" value="F:oxidoreductase activity, acting on paired donors, with incorporation or reduction of molecular oxygen"/>
    <property type="evidence" value="ECO:0007669"/>
    <property type="project" value="InterPro"/>
</dbReference>
<accession>A0A2Z6S498</accession>
<dbReference type="AlphaFoldDB" id="A0A2Z6S498"/>
<dbReference type="InterPro" id="IPR036396">
    <property type="entry name" value="Cyt_P450_sf"/>
</dbReference>
<dbReference type="EMBL" id="BLAL01000017">
    <property type="protein sequence ID" value="GES75617.1"/>
    <property type="molecule type" value="Genomic_DNA"/>
</dbReference>
<evidence type="ECO:0000256" key="8">
    <source>
        <dbReference type="SAM" id="Phobius"/>
    </source>
</evidence>
<dbReference type="Pfam" id="PF00067">
    <property type="entry name" value="p450"/>
    <property type="match status" value="1"/>
</dbReference>
<dbReference type="PANTHER" id="PTHR24303">
    <property type="entry name" value="HEME-BINDING MONOOXYGENASE FAMILY"/>
    <property type="match status" value="1"/>
</dbReference>
<comment type="cofactor">
    <cofactor evidence="1 6">
        <name>heme</name>
        <dbReference type="ChEBI" id="CHEBI:30413"/>
    </cofactor>
</comment>
<dbReference type="EMBL" id="BEXD01003918">
    <property type="protein sequence ID" value="GBC03960.1"/>
    <property type="molecule type" value="Genomic_DNA"/>
</dbReference>
<keyword evidence="6 7" id="KW-0349">Heme</keyword>
<reference evidence="10" key="2">
    <citation type="submission" date="2019-10" db="EMBL/GenBank/DDBJ databases">
        <title>Conservation and host-specific expression of non-tandemly repeated heterogenous ribosome RNA gene in arbuscular mycorrhizal fungi.</title>
        <authorList>
            <person name="Maeda T."/>
            <person name="Kobayashi Y."/>
            <person name="Nakagawa T."/>
            <person name="Ezawa T."/>
            <person name="Yamaguchi K."/>
            <person name="Bino T."/>
            <person name="Nishimoto Y."/>
            <person name="Shigenobu S."/>
            <person name="Kawaguchi M."/>
        </authorList>
    </citation>
    <scope>NUCLEOTIDE SEQUENCE</scope>
    <source>
        <strain evidence="10">HR1</strain>
    </source>
</reference>
<keyword evidence="2 6" id="KW-0479">Metal-binding</keyword>
<dbReference type="Gene3D" id="1.10.630.10">
    <property type="entry name" value="Cytochrome P450"/>
    <property type="match status" value="1"/>
</dbReference>
<dbReference type="OrthoDB" id="2789670at2759"/>
<evidence type="ECO:0000256" key="4">
    <source>
        <dbReference type="ARBA" id="ARBA00023004"/>
    </source>
</evidence>
<evidence type="ECO:0000256" key="5">
    <source>
        <dbReference type="ARBA" id="ARBA00023033"/>
    </source>
</evidence>
<evidence type="ECO:0000256" key="1">
    <source>
        <dbReference type="ARBA" id="ARBA00001971"/>
    </source>
</evidence>
<comment type="caution">
    <text evidence="9">The sequence shown here is derived from an EMBL/GenBank/DDBJ whole genome shotgun (WGS) entry which is preliminary data.</text>
</comment>
<dbReference type="GO" id="GO:0020037">
    <property type="term" value="F:heme binding"/>
    <property type="evidence" value="ECO:0007669"/>
    <property type="project" value="InterPro"/>
</dbReference>
<dbReference type="PROSITE" id="PS00086">
    <property type="entry name" value="CYTOCHROME_P450"/>
    <property type="match status" value="1"/>
</dbReference>
<comment type="similarity">
    <text evidence="7">Belongs to the cytochrome P450 family.</text>
</comment>
<dbReference type="PANTHER" id="PTHR24303:SF31">
    <property type="entry name" value="CYTOCHROME P450 307A1-RELATED"/>
    <property type="match status" value="1"/>
</dbReference>
<reference evidence="9 11" key="1">
    <citation type="submission" date="2017-11" db="EMBL/GenBank/DDBJ databases">
        <title>The genome of Rhizophagus clarus HR1 reveals common genetic basis of auxotrophy among arbuscular mycorrhizal fungi.</title>
        <authorList>
            <person name="Kobayashi Y."/>
        </authorList>
    </citation>
    <scope>NUCLEOTIDE SEQUENCE [LARGE SCALE GENOMIC DNA]</scope>
    <source>
        <strain evidence="9 11">HR1</strain>
    </source>
</reference>
<dbReference type="STRING" id="94130.A0A2Z6S498"/>
<name>A0A2Z6S498_9GLOM</name>
<organism evidence="9 11">
    <name type="scientific">Rhizophagus clarus</name>
    <dbReference type="NCBI Taxonomy" id="94130"/>
    <lineage>
        <taxon>Eukaryota</taxon>
        <taxon>Fungi</taxon>
        <taxon>Fungi incertae sedis</taxon>
        <taxon>Mucoromycota</taxon>
        <taxon>Glomeromycotina</taxon>
        <taxon>Glomeromycetes</taxon>
        <taxon>Glomerales</taxon>
        <taxon>Glomeraceae</taxon>
        <taxon>Rhizophagus</taxon>
    </lineage>
</organism>
<evidence type="ECO:0000256" key="7">
    <source>
        <dbReference type="RuleBase" id="RU000461"/>
    </source>
</evidence>
<keyword evidence="8" id="KW-0812">Transmembrane</keyword>